<gene>
    <name evidence="3" type="ORF">LV89_03263</name>
</gene>
<proteinExistence type="predicted"/>
<evidence type="ECO:0000256" key="2">
    <source>
        <dbReference type="SAM" id="Phobius"/>
    </source>
</evidence>
<comment type="caution">
    <text evidence="3">The sequence shown here is derived from an EMBL/GenBank/DDBJ whole genome shotgun (WGS) entry which is preliminary data.</text>
</comment>
<dbReference type="AlphaFoldDB" id="A0A316DYJ4"/>
<feature type="coiled-coil region" evidence="1">
    <location>
        <begin position="2"/>
        <end position="38"/>
    </location>
</feature>
<sequence length="291" mass="33682">MENSTEENLDQKKKELEIVKLEREITKLECEGTELKWRKYSNWGPAIIAIFSVAIVGFNGYLTDSKSKLVAEETKNQQVKNDKSRDIFRRDSLILIAQKNKIQRQLDSLGQKFIDDKQKFDKERAKYGYVISKKEIEIGALKNEKTLLSSEISKVENCFPKAKEFLLEYCVKTNVKGLSYDSLINQITPPPYKTRFNRPLEEIAKLDISKMNYSEFLQRTANFKLRDDTFKVNAVSEDGSINIVVYAIRGNLTVRQAPQMIANIKSKFECYKDLSISQKLKLLNEVIVRKN</sequence>
<accession>A0A316DYJ4</accession>
<evidence type="ECO:0000313" key="3">
    <source>
        <dbReference type="EMBL" id="PWK22995.1"/>
    </source>
</evidence>
<feature type="transmembrane region" description="Helical" evidence="2">
    <location>
        <begin position="43"/>
        <end position="62"/>
    </location>
</feature>
<keyword evidence="1" id="KW-0175">Coiled coil</keyword>
<keyword evidence="2" id="KW-0472">Membrane</keyword>
<organism evidence="3 4">
    <name type="scientific">Arcicella aurantiaca</name>
    <dbReference type="NCBI Taxonomy" id="591202"/>
    <lineage>
        <taxon>Bacteria</taxon>
        <taxon>Pseudomonadati</taxon>
        <taxon>Bacteroidota</taxon>
        <taxon>Cytophagia</taxon>
        <taxon>Cytophagales</taxon>
        <taxon>Flectobacillaceae</taxon>
        <taxon>Arcicella</taxon>
    </lineage>
</organism>
<name>A0A316DYJ4_9BACT</name>
<evidence type="ECO:0000313" key="4">
    <source>
        <dbReference type="Proteomes" id="UP000245489"/>
    </source>
</evidence>
<keyword evidence="2" id="KW-1133">Transmembrane helix</keyword>
<dbReference type="EMBL" id="QGGO01000018">
    <property type="protein sequence ID" value="PWK22995.1"/>
    <property type="molecule type" value="Genomic_DNA"/>
</dbReference>
<keyword evidence="4" id="KW-1185">Reference proteome</keyword>
<dbReference type="RefSeq" id="WP_109743956.1">
    <property type="nucleotide sequence ID" value="NZ_QGGO01000018.1"/>
</dbReference>
<reference evidence="3 4" key="1">
    <citation type="submission" date="2018-05" db="EMBL/GenBank/DDBJ databases">
        <title>Genomic Encyclopedia of Archaeal and Bacterial Type Strains, Phase II (KMG-II): from individual species to whole genera.</title>
        <authorList>
            <person name="Goeker M."/>
        </authorList>
    </citation>
    <scope>NUCLEOTIDE SEQUENCE [LARGE SCALE GENOMIC DNA]</scope>
    <source>
        <strain evidence="3 4">DSM 22214</strain>
    </source>
</reference>
<evidence type="ECO:0000256" key="1">
    <source>
        <dbReference type="SAM" id="Coils"/>
    </source>
</evidence>
<dbReference type="Proteomes" id="UP000245489">
    <property type="component" value="Unassembled WGS sequence"/>
</dbReference>
<keyword evidence="2" id="KW-0812">Transmembrane</keyword>
<protein>
    <submittedName>
        <fullName evidence="3">Uncharacterized protein</fullName>
    </submittedName>
</protein>